<evidence type="ECO:0000313" key="2">
    <source>
        <dbReference type="EMBL" id="MFI0796091.1"/>
    </source>
</evidence>
<dbReference type="RefSeq" id="WP_396683902.1">
    <property type="nucleotide sequence ID" value="NZ_JBIRPU010000024.1"/>
</dbReference>
<comment type="caution">
    <text evidence="2">The sequence shown here is derived from an EMBL/GenBank/DDBJ whole genome shotgun (WGS) entry which is preliminary data.</text>
</comment>
<keyword evidence="1" id="KW-0812">Transmembrane</keyword>
<gene>
    <name evidence="2" type="ORF">ACH4OY_25925</name>
</gene>
<reference evidence="2 3" key="1">
    <citation type="submission" date="2024-10" db="EMBL/GenBank/DDBJ databases">
        <title>The Natural Products Discovery Center: Release of the First 8490 Sequenced Strains for Exploring Actinobacteria Biosynthetic Diversity.</title>
        <authorList>
            <person name="Kalkreuter E."/>
            <person name="Kautsar S.A."/>
            <person name="Yang D."/>
            <person name="Bader C.D."/>
            <person name="Teijaro C.N."/>
            <person name="Fluegel L."/>
            <person name="Davis C.M."/>
            <person name="Simpson J.R."/>
            <person name="Lauterbach L."/>
            <person name="Steele A.D."/>
            <person name="Gui C."/>
            <person name="Meng S."/>
            <person name="Li G."/>
            <person name="Viehrig K."/>
            <person name="Ye F."/>
            <person name="Su P."/>
            <person name="Kiefer A.F."/>
            <person name="Nichols A."/>
            <person name="Cepeda A.J."/>
            <person name="Yan W."/>
            <person name="Fan B."/>
            <person name="Jiang Y."/>
            <person name="Adhikari A."/>
            <person name="Zheng C.-J."/>
            <person name="Schuster L."/>
            <person name="Cowan T.M."/>
            <person name="Smanski M.J."/>
            <person name="Chevrette M.G."/>
            <person name="De Carvalho L.P.S."/>
            <person name="Shen B."/>
        </authorList>
    </citation>
    <scope>NUCLEOTIDE SEQUENCE [LARGE SCALE GENOMIC DNA]</scope>
    <source>
        <strain evidence="2 3">NPDC021253</strain>
    </source>
</reference>
<sequence length="109" mass="11476">MGTLVAYLLVVGGIMMVLLGGWLQKRGTLPERMIRTDVRPPVRQVSLLLGATGVAAVVSQLPVALGADAGTKLLLWFASVPFLVVAVALLFRIASARHGRGDGDTAGRR</sequence>
<dbReference type="EMBL" id="JBIRPU010000024">
    <property type="protein sequence ID" value="MFI0796091.1"/>
    <property type="molecule type" value="Genomic_DNA"/>
</dbReference>
<feature type="transmembrane region" description="Helical" evidence="1">
    <location>
        <begin position="45"/>
        <end position="67"/>
    </location>
</feature>
<keyword evidence="1" id="KW-1133">Transmembrane helix</keyword>
<organism evidence="2 3">
    <name type="scientific">Micromonospora rubida</name>
    <dbReference type="NCBI Taxonomy" id="2697657"/>
    <lineage>
        <taxon>Bacteria</taxon>
        <taxon>Bacillati</taxon>
        <taxon>Actinomycetota</taxon>
        <taxon>Actinomycetes</taxon>
        <taxon>Micromonosporales</taxon>
        <taxon>Micromonosporaceae</taxon>
        <taxon>Micromonospora</taxon>
    </lineage>
</organism>
<name>A0ABW7ST47_9ACTN</name>
<dbReference type="Proteomes" id="UP001611075">
    <property type="component" value="Unassembled WGS sequence"/>
</dbReference>
<feature type="transmembrane region" description="Helical" evidence="1">
    <location>
        <begin position="73"/>
        <end position="91"/>
    </location>
</feature>
<evidence type="ECO:0000313" key="3">
    <source>
        <dbReference type="Proteomes" id="UP001611075"/>
    </source>
</evidence>
<feature type="transmembrane region" description="Helical" evidence="1">
    <location>
        <begin position="6"/>
        <end position="24"/>
    </location>
</feature>
<proteinExistence type="predicted"/>
<keyword evidence="1" id="KW-0472">Membrane</keyword>
<accession>A0ABW7ST47</accession>
<evidence type="ECO:0000256" key="1">
    <source>
        <dbReference type="SAM" id="Phobius"/>
    </source>
</evidence>
<protein>
    <submittedName>
        <fullName evidence="2">Uncharacterized protein</fullName>
    </submittedName>
</protein>
<keyword evidence="3" id="KW-1185">Reference proteome</keyword>